<dbReference type="Proteomes" id="UP000683000">
    <property type="component" value="Unassembled WGS sequence"/>
</dbReference>
<organism evidence="1 2">
    <name type="scientific">Boletus reticuloceps</name>
    <dbReference type="NCBI Taxonomy" id="495285"/>
    <lineage>
        <taxon>Eukaryota</taxon>
        <taxon>Fungi</taxon>
        <taxon>Dikarya</taxon>
        <taxon>Basidiomycota</taxon>
        <taxon>Agaricomycotina</taxon>
        <taxon>Agaricomycetes</taxon>
        <taxon>Agaricomycetidae</taxon>
        <taxon>Boletales</taxon>
        <taxon>Boletineae</taxon>
        <taxon>Boletaceae</taxon>
        <taxon>Boletoideae</taxon>
        <taxon>Boletus</taxon>
    </lineage>
</organism>
<proteinExistence type="predicted"/>
<dbReference type="EMBL" id="JAGFBS010000034">
    <property type="protein sequence ID" value="KAG6371427.1"/>
    <property type="molecule type" value="Genomic_DNA"/>
</dbReference>
<dbReference type="OrthoDB" id="2669721at2759"/>
<protein>
    <submittedName>
        <fullName evidence="1">Uncharacterized protein</fullName>
    </submittedName>
</protein>
<evidence type="ECO:0000313" key="2">
    <source>
        <dbReference type="Proteomes" id="UP000683000"/>
    </source>
</evidence>
<name>A0A8I2YGR1_9AGAM</name>
<reference evidence="1" key="1">
    <citation type="submission" date="2021-03" db="EMBL/GenBank/DDBJ databases">
        <title>Evolutionary innovations through gain and loss of genes in the ectomycorrhizal Boletales.</title>
        <authorList>
            <person name="Wu G."/>
            <person name="Miyauchi S."/>
            <person name="Morin E."/>
            <person name="Yang Z.-L."/>
            <person name="Xu J."/>
            <person name="Martin F.M."/>
        </authorList>
    </citation>
    <scope>NUCLEOTIDE SEQUENCE</scope>
    <source>
        <strain evidence="1">BR01</strain>
    </source>
</reference>
<sequence>MIPRVLTLPNGVEDRFFCMVEKPGVDISDLGVPYSIYSEPGDDDDEDGDADVE</sequence>
<comment type="caution">
    <text evidence="1">The sequence shown here is derived from an EMBL/GenBank/DDBJ whole genome shotgun (WGS) entry which is preliminary data.</text>
</comment>
<accession>A0A8I2YGR1</accession>
<gene>
    <name evidence="1" type="ORF">JVT61DRAFT_9439</name>
</gene>
<evidence type="ECO:0000313" key="1">
    <source>
        <dbReference type="EMBL" id="KAG6371427.1"/>
    </source>
</evidence>
<dbReference type="AlphaFoldDB" id="A0A8I2YGR1"/>
<keyword evidence="2" id="KW-1185">Reference proteome</keyword>